<feature type="transmembrane region" description="Helical" evidence="1">
    <location>
        <begin position="124"/>
        <end position="145"/>
    </location>
</feature>
<dbReference type="OrthoDB" id="3178004at2"/>
<reference evidence="3 4" key="1">
    <citation type="submission" date="2017-03" db="EMBL/GenBank/DDBJ databases">
        <title>Complete Genome Sequence of a natural compounds producer, Streptomyces violaceus S21.</title>
        <authorList>
            <person name="Zhong C."/>
            <person name="Zhao Z."/>
            <person name="Fu J."/>
            <person name="Zong G."/>
            <person name="Qin R."/>
            <person name="Cao G."/>
        </authorList>
    </citation>
    <scope>NUCLEOTIDE SEQUENCE [LARGE SCALE GENOMIC DNA]</scope>
    <source>
        <strain evidence="3 4">S21</strain>
    </source>
</reference>
<dbReference type="AlphaFoldDB" id="A0A1V0UGK7"/>
<evidence type="ECO:0000313" key="4">
    <source>
        <dbReference type="Proteomes" id="UP000192445"/>
    </source>
</evidence>
<dbReference type="STRING" id="1935.B1H20_24640"/>
<protein>
    <submittedName>
        <fullName evidence="3">DUF1648 domain-containing protein</fullName>
    </submittedName>
</protein>
<name>A0A1V0UGK7_STRVN</name>
<dbReference type="EMBL" id="CP020570">
    <property type="protein sequence ID" value="ARF64210.1"/>
    <property type="molecule type" value="Genomic_DNA"/>
</dbReference>
<keyword evidence="1" id="KW-0472">Membrane</keyword>
<dbReference type="Proteomes" id="UP000192445">
    <property type="component" value="Chromosome"/>
</dbReference>
<dbReference type="InterPro" id="IPR012867">
    <property type="entry name" value="DUF1648"/>
</dbReference>
<feature type="transmembrane region" description="Helical" evidence="1">
    <location>
        <begin position="88"/>
        <end position="112"/>
    </location>
</feature>
<keyword evidence="1" id="KW-1133">Transmembrane helix</keyword>
<evidence type="ECO:0000256" key="1">
    <source>
        <dbReference type="SAM" id="Phobius"/>
    </source>
</evidence>
<dbReference type="Pfam" id="PF07853">
    <property type="entry name" value="DUF1648"/>
    <property type="match status" value="1"/>
</dbReference>
<dbReference type="KEGG" id="svu:B1H20_24640"/>
<proteinExistence type="predicted"/>
<gene>
    <name evidence="3" type="ORF">B1H20_24640</name>
</gene>
<dbReference type="GeneID" id="63982707"/>
<evidence type="ECO:0000313" key="3">
    <source>
        <dbReference type="EMBL" id="ARF64210.1"/>
    </source>
</evidence>
<feature type="transmembrane region" description="Helical" evidence="1">
    <location>
        <begin position="207"/>
        <end position="224"/>
    </location>
</feature>
<organism evidence="3 4">
    <name type="scientific">Streptomyces violaceoruber</name>
    <dbReference type="NCBI Taxonomy" id="1935"/>
    <lineage>
        <taxon>Bacteria</taxon>
        <taxon>Bacillati</taxon>
        <taxon>Actinomycetota</taxon>
        <taxon>Actinomycetes</taxon>
        <taxon>Kitasatosporales</taxon>
        <taxon>Streptomycetaceae</taxon>
        <taxon>Streptomyces</taxon>
        <taxon>Streptomyces violaceoruber group</taxon>
    </lineage>
</organism>
<feature type="domain" description="DUF1648" evidence="2">
    <location>
        <begin position="20"/>
        <end position="54"/>
    </location>
</feature>
<keyword evidence="1" id="KW-0812">Transmembrane</keyword>
<sequence length="324" mass="33827">MTRKNLGRATLAALPFVLALIVGLVVQLTVQDRLPDRLAVHFDAGGSADRYMGITAYLLYGLGTLLVLGSLWAVFAVNGKLYGRGRSWLIGGGFALAAFLGYLLITVLLVNVDAPEGGPTDGFPLWHVAVAVGAGAVAWPIGALLSRLAPAPEGPDDGDGGGAIRERIALADGEVAGWARGIGAWWAPLAVLALLAAAVAVGRDLSWFAGAPLAVLALVIGTFCRPHVTVDRRGLTVSGLLPKPRLRVPLERMAGADSRRVNALAEYGGWGYRVRPDRSGVITRSGEAIVVSLTSGREFAVTVDDSATGAALLNTLLDRQRAGR</sequence>
<feature type="transmembrane region" description="Helical" evidence="1">
    <location>
        <begin position="51"/>
        <end position="76"/>
    </location>
</feature>
<feature type="transmembrane region" description="Helical" evidence="1">
    <location>
        <begin position="182"/>
        <end position="201"/>
    </location>
</feature>
<dbReference type="RefSeq" id="WP_030120709.1">
    <property type="nucleotide sequence ID" value="NZ_CP020570.1"/>
</dbReference>
<accession>A0A1V0UGK7</accession>
<evidence type="ECO:0000259" key="2">
    <source>
        <dbReference type="Pfam" id="PF07853"/>
    </source>
</evidence>